<evidence type="ECO:0000256" key="1">
    <source>
        <dbReference type="ARBA" id="ARBA00022722"/>
    </source>
</evidence>
<dbReference type="InterPro" id="IPR012337">
    <property type="entry name" value="RNaseH-like_sf"/>
</dbReference>
<gene>
    <name evidence="5" type="ORF">IDF66_23435</name>
</gene>
<dbReference type="PANTHER" id="PTHR30231:SF4">
    <property type="entry name" value="PROTEIN NEN2"/>
    <property type="match status" value="1"/>
</dbReference>
<evidence type="ECO:0000313" key="5">
    <source>
        <dbReference type="EMBL" id="MBD1322543.1"/>
    </source>
</evidence>
<dbReference type="Gene3D" id="3.30.420.10">
    <property type="entry name" value="Ribonuclease H-like superfamily/Ribonuclease H"/>
    <property type="match status" value="1"/>
</dbReference>
<comment type="caution">
    <text evidence="5">The sequence shown here is derived from an EMBL/GenBank/DDBJ whole genome shotgun (WGS) entry which is preliminary data.</text>
</comment>
<evidence type="ECO:0000259" key="4">
    <source>
        <dbReference type="SMART" id="SM00479"/>
    </source>
</evidence>
<dbReference type="Pfam" id="PF10708">
    <property type="entry name" value="DUF2510"/>
    <property type="match status" value="2"/>
</dbReference>
<sequence length="615" mass="65201">MSAPAGWYADPWRQAPVRWFDGANWSQSTSAQQGWYADPWHQAHLRWFDGATWTATTHDHAQQRLAASMPTNTSSPDTLPPQESDARGVELIQLQSVEPSAAHVVSEVGDFVPSETSPVNEPSAISADNVTVPTLRALMGSAERVVVVDVETTGLGRTDRVVEIAIITLDEHGQIRDEFETLVNPHRDVGPTWIHGLTPTMLTDAPSFDDIAVAVAARLDGAVVVAHNISFDTRMIGSELTRAGIDIRWGTGLDTLAVTGRKLAAACRDHAVILHGAHCAANDARATASLLLAVADRFATAGKPAHTGICSVGSTQLVARAAGAFVHEPAPYLVELASDIHLEPDVADYAVLLDQALADLQLSAAERAELEELARDSGLSAADIARAHRGFLNDLIDTALDDGIVTDDEIDRLVRVAALLNLDPHVVATRTNPFRFTDDVVSLEPGLTVCFTGDGDTAGRALPRAELHAIATAHGLTPVDAVTSKGCGLLVAADPATLSGKAKAARKFGIPIAALDDFLTAATTSTGLPVTVLRRHGVASVCEQCGDSWTATRRTRVCPPCRRAPSVRASAAGPPTSIVGTDILVCIDCSRSWERPRARGRRPHRCPDCAAAVTA</sequence>
<dbReference type="SUPFAM" id="SSF53098">
    <property type="entry name" value="Ribonuclease H-like"/>
    <property type="match status" value="1"/>
</dbReference>
<dbReference type="PANTHER" id="PTHR30231">
    <property type="entry name" value="DNA POLYMERASE III SUBUNIT EPSILON"/>
    <property type="match status" value="1"/>
</dbReference>
<keyword evidence="2" id="KW-0378">Hydrolase</keyword>
<reference evidence="5 6" key="1">
    <citation type="submission" date="2020-09" db="EMBL/GenBank/DDBJ databases">
        <title>Novel species in genus Gordonia.</title>
        <authorList>
            <person name="Zhang G."/>
        </authorList>
    </citation>
    <scope>NUCLEOTIDE SEQUENCE [LARGE SCALE GENOMIC DNA]</scope>
    <source>
        <strain evidence="5 6">ON-33</strain>
    </source>
</reference>
<dbReference type="InterPro" id="IPR013520">
    <property type="entry name" value="Ribonucl_H"/>
</dbReference>
<evidence type="ECO:0000313" key="6">
    <source>
        <dbReference type="Proteomes" id="UP000602395"/>
    </source>
</evidence>
<evidence type="ECO:0000256" key="2">
    <source>
        <dbReference type="ARBA" id="ARBA00022801"/>
    </source>
</evidence>
<proteinExistence type="predicted"/>
<protein>
    <submittedName>
        <fullName evidence="5">DUF2510 domain-containing protein</fullName>
    </submittedName>
</protein>
<name>A0ABR7WJ70_9ACTN</name>
<keyword evidence="6" id="KW-1185">Reference proteome</keyword>
<keyword evidence="3" id="KW-0269">Exonuclease</keyword>
<dbReference type="InterPro" id="IPR036397">
    <property type="entry name" value="RNaseH_sf"/>
</dbReference>
<accession>A0ABR7WJ70</accession>
<dbReference type="Gene3D" id="3.40.50.10190">
    <property type="entry name" value="BRCT domain"/>
    <property type="match status" value="1"/>
</dbReference>
<dbReference type="InterPro" id="IPR036420">
    <property type="entry name" value="BRCT_dom_sf"/>
</dbReference>
<dbReference type="Pfam" id="PF00929">
    <property type="entry name" value="RNase_T"/>
    <property type="match status" value="1"/>
</dbReference>
<dbReference type="SMART" id="SM00479">
    <property type="entry name" value="EXOIII"/>
    <property type="match status" value="1"/>
</dbReference>
<dbReference type="SUPFAM" id="SSF158682">
    <property type="entry name" value="TerB-like"/>
    <property type="match status" value="1"/>
</dbReference>
<dbReference type="EMBL" id="JACWMS010000006">
    <property type="protein sequence ID" value="MBD1322543.1"/>
    <property type="molecule type" value="Genomic_DNA"/>
</dbReference>
<dbReference type="InterPro" id="IPR018929">
    <property type="entry name" value="DUF2510"/>
</dbReference>
<dbReference type="InterPro" id="IPR029024">
    <property type="entry name" value="TerB-like"/>
</dbReference>
<organism evidence="5 6">
    <name type="scientific">Gordonia hankookensis</name>
    <dbReference type="NCBI Taxonomy" id="589403"/>
    <lineage>
        <taxon>Bacteria</taxon>
        <taxon>Bacillati</taxon>
        <taxon>Actinomycetota</taxon>
        <taxon>Actinomycetes</taxon>
        <taxon>Mycobacteriales</taxon>
        <taxon>Gordoniaceae</taxon>
        <taxon>Gordonia</taxon>
    </lineage>
</organism>
<keyword evidence="1" id="KW-0540">Nuclease</keyword>
<dbReference type="Proteomes" id="UP000602395">
    <property type="component" value="Unassembled WGS sequence"/>
</dbReference>
<dbReference type="CDD" id="cd06127">
    <property type="entry name" value="DEDDh"/>
    <property type="match status" value="1"/>
</dbReference>
<evidence type="ECO:0000256" key="3">
    <source>
        <dbReference type="ARBA" id="ARBA00022839"/>
    </source>
</evidence>
<feature type="domain" description="Exonuclease" evidence="4">
    <location>
        <begin position="144"/>
        <end position="300"/>
    </location>
</feature>